<dbReference type="Proteomes" id="UP000441585">
    <property type="component" value="Unassembled WGS sequence"/>
</dbReference>
<gene>
    <name evidence="1" type="ORF">GJU41_17440</name>
</gene>
<keyword evidence="2" id="KW-1185">Reference proteome</keyword>
<accession>A0A6I2MBW9</accession>
<evidence type="ECO:0008006" key="3">
    <source>
        <dbReference type="Google" id="ProtNLM"/>
    </source>
</evidence>
<dbReference type="AlphaFoldDB" id="A0A6I2MBW9"/>
<sequence length="64" mass="7254">MMNLKSIKTAFFEAKQYEPNSMGELLNFIKTMYIKGELSISEYRTAVMLLETSDTSNPGQKVNA</sequence>
<dbReference type="Pfam" id="PF14178">
    <property type="entry name" value="YppF"/>
    <property type="match status" value="1"/>
</dbReference>
<name>A0A6I2MBW9_9BACI</name>
<organism evidence="1 2">
    <name type="scientific">Metabacillus idriensis</name>
    <dbReference type="NCBI Taxonomy" id="324768"/>
    <lineage>
        <taxon>Bacteria</taxon>
        <taxon>Bacillati</taxon>
        <taxon>Bacillota</taxon>
        <taxon>Bacilli</taxon>
        <taxon>Bacillales</taxon>
        <taxon>Bacillaceae</taxon>
        <taxon>Metabacillus</taxon>
    </lineage>
</organism>
<dbReference type="RefSeq" id="WP_083328180.1">
    <property type="nucleotide sequence ID" value="NZ_CAJFZX010000001.1"/>
</dbReference>
<comment type="caution">
    <text evidence="1">The sequence shown here is derived from an EMBL/GenBank/DDBJ whole genome shotgun (WGS) entry which is preliminary data.</text>
</comment>
<dbReference type="EMBL" id="WKKF01000006">
    <property type="protein sequence ID" value="MRX55750.1"/>
    <property type="molecule type" value="Genomic_DNA"/>
</dbReference>
<dbReference type="InterPro" id="IPR025553">
    <property type="entry name" value="YppF"/>
</dbReference>
<proteinExistence type="predicted"/>
<protein>
    <recommendedName>
        <fullName evidence="3">YppF-like protein</fullName>
    </recommendedName>
</protein>
<evidence type="ECO:0000313" key="1">
    <source>
        <dbReference type="EMBL" id="MRX55750.1"/>
    </source>
</evidence>
<evidence type="ECO:0000313" key="2">
    <source>
        <dbReference type="Proteomes" id="UP000441585"/>
    </source>
</evidence>
<reference evidence="1 2" key="1">
    <citation type="submission" date="2019-11" db="EMBL/GenBank/DDBJ databases">
        <title>Bacillus idriensis genome.</title>
        <authorList>
            <person name="Konopka E.N."/>
            <person name="Newman J.D."/>
        </authorList>
    </citation>
    <scope>NUCLEOTIDE SEQUENCE [LARGE SCALE GENOMIC DNA]</scope>
    <source>
        <strain evidence="1 2">DSM 19097</strain>
    </source>
</reference>